<reference evidence="2 3" key="1">
    <citation type="journal article" date="2013" name="Curr. Biol.">
        <title>The Genome of the Foraminiferan Reticulomyxa filosa.</title>
        <authorList>
            <person name="Glockner G."/>
            <person name="Hulsmann N."/>
            <person name="Schleicher M."/>
            <person name="Noegel A.A."/>
            <person name="Eichinger L."/>
            <person name="Gallinger C."/>
            <person name="Pawlowski J."/>
            <person name="Sierra R."/>
            <person name="Euteneuer U."/>
            <person name="Pillet L."/>
            <person name="Moustafa A."/>
            <person name="Platzer M."/>
            <person name="Groth M."/>
            <person name="Szafranski K."/>
            <person name="Schliwa M."/>
        </authorList>
    </citation>
    <scope>NUCLEOTIDE SEQUENCE [LARGE SCALE GENOMIC DNA]</scope>
</reference>
<dbReference type="AlphaFoldDB" id="X6PFI5"/>
<accession>X6PFI5</accession>
<dbReference type="EMBL" id="ASPP01000097">
    <property type="protein sequence ID" value="ETO36966.1"/>
    <property type="molecule type" value="Genomic_DNA"/>
</dbReference>
<organism evidence="2 3">
    <name type="scientific">Reticulomyxa filosa</name>
    <dbReference type="NCBI Taxonomy" id="46433"/>
    <lineage>
        <taxon>Eukaryota</taxon>
        <taxon>Sar</taxon>
        <taxon>Rhizaria</taxon>
        <taxon>Retaria</taxon>
        <taxon>Foraminifera</taxon>
        <taxon>Monothalamids</taxon>
        <taxon>Reticulomyxidae</taxon>
        <taxon>Reticulomyxa</taxon>
    </lineage>
</organism>
<comment type="caution">
    <text evidence="2">The sequence shown here is derived from an EMBL/GenBank/DDBJ whole genome shotgun (WGS) entry which is preliminary data.</text>
</comment>
<protein>
    <submittedName>
        <fullName evidence="2">Uncharacterized protein</fullName>
    </submittedName>
</protein>
<evidence type="ECO:0000313" key="2">
    <source>
        <dbReference type="EMBL" id="ETO36966.1"/>
    </source>
</evidence>
<dbReference type="Proteomes" id="UP000023152">
    <property type="component" value="Unassembled WGS sequence"/>
</dbReference>
<feature type="transmembrane region" description="Helical" evidence="1">
    <location>
        <begin position="184"/>
        <end position="209"/>
    </location>
</feature>
<proteinExistence type="predicted"/>
<keyword evidence="3" id="KW-1185">Reference proteome</keyword>
<name>X6PFI5_RETFI</name>
<gene>
    <name evidence="2" type="ORF">RFI_00096</name>
</gene>
<keyword evidence="1" id="KW-0472">Membrane</keyword>
<evidence type="ECO:0000313" key="3">
    <source>
        <dbReference type="Proteomes" id="UP000023152"/>
    </source>
</evidence>
<keyword evidence="1" id="KW-0812">Transmembrane</keyword>
<sequence>MELFINHMYFSSDNLKLASTYKLSHPKIYVIYKLFLENKEIIISYFYQQLQQQFDEVLQIKIDKEKKRKNMIKITALFNFINYLFVMILHHSIIMHIKQIDDALPSPYLIVLQNKIDYSISDFHTVVHKKLTNIKIKGTNKFKKRLPNLVLNFCPSFCIFGNYWDKNKVPTFNTFERLDEQWKISILFSFIVHQIAKIINNFFLSVFMAKKSNFDEKY</sequence>
<keyword evidence="1" id="KW-1133">Transmembrane helix</keyword>
<feature type="transmembrane region" description="Helical" evidence="1">
    <location>
        <begin position="71"/>
        <end position="89"/>
    </location>
</feature>
<evidence type="ECO:0000256" key="1">
    <source>
        <dbReference type="SAM" id="Phobius"/>
    </source>
</evidence>